<dbReference type="Proteomes" id="UP000700596">
    <property type="component" value="Unassembled WGS sequence"/>
</dbReference>
<proteinExistence type="predicted"/>
<evidence type="ECO:0000313" key="2">
    <source>
        <dbReference type="EMBL" id="KAH7113912.1"/>
    </source>
</evidence>
<keyword evidence="1" id="KW-0732">Signal</keyword>
<feature type="signal peptide" evidence="1">
    <location>
        <begin position="1"/>
        <end position="18"/>
    </location>
</feature>
<organism evidence="2 3">
    <name type="scientific">Dendryphion nanum</name>
    <dbReference type="NCBI Taxonomy" id="256645"/>
    <lineage>
        <taxon>Eukaryota</taxon>
        <taxon>Fungi</taxon>
        <taxon>Dikarya</taxon>
        <taxon>Ascomycota</taxon>
        <taxon>Pezizomycotina</taxon>
        <taxon>Dothideomycetes</taxon>
        <taxon>Pleosporomycetidae</taxon>
        <taxon>Pleosporales</taxon>
        <taxon>Torulaceae</taxon>
        <taxon>Dendryphion</taxon>
    </lineage>
</organism>
<accession>A0A9P9IBK0</accession>
<feature type="chain" id="PRO_5040139820" description="RxLR effector protein" evidence="1">
    <location>
        <begin position="19"/>
        <end position="166"/>
    </location>
</feature>
<evidence type="ECO:0000313" key="3">
    <source>
        <dbReference type="Proteomes" id="UP000700596"/>
    </source>
</evidence>
<dbReference type="EMBL" id="JAGMWT010000018">
    <property type="protein sequence ID" value="KAH7113912.1"/>
    <property type="molecule type" value="Genomic_DNA"/>
</dbReference>
<protein>
    <recommendedName>
        <fullName evidence="4">RxLR effector protein</fullName>
    </recommendedName>
</protein>
<gene>
    <name evidence="2" type="ORF">B0J11DRAFT_595401</name>
</gene>
<dbReference type="OrthoDB" id="3796802at2759"/>
<reference evidence="2" key="1">
    <citation type="journal article" date="2021" name="Nat. Commun.">
        <title>Genetic determinants of endophytism in the Arabidopsis root mycobiome.</title>
        <authorList>
            <person name="Mesny F."/>
            <person name="Miyauchi S."/>
            <person name="Thiergart T."/>
            <person name="Pickel B."/>
            <person name="Atanasova L."/>
            <person name="Karlsson M."/>
            <person name="Huettel B."/>
            <person name="Barry K.W."/>
            <person name="Haridas S."/>
            <person name="Chen C."/>
            <person name="Bauer D."/>
            <person name="Andreopoulos W."/>
            <person name="Pangilinan J."/>
            <person name="LaButti K."/>
            <person name="Riley R."/>
            <person name="Lipzen A."/>
            <person name="Clum A."/>
            <person name="Drula E."/>
            <person name="Henrissat B."/>
            <person name="Kohler A."/>
            <person name="Grigoriev I.V."/>
            <person name="Martin F.M."/>
            <person name="Hacquard S."/>
        </authorList>
    </citation>
    <scope>NUCLEOTIDE SEQUENCE</scope>
    <source>
        <strain evidence="2">MPI-CAGE-CH-0243</strain>
    </source>
</reference>
<dbReference type="AlphaFoldDB" id="A0A9P9IBK0"/>
<evidence type="ECO:0008006" key="4">
    <source>
        <dbReference type="Google" id="ProtNLM"/>
    </source>
</evidence>
<evidence type="ECO:0000256" key="1">
    <source>
        <dbReference type="SAM" id="SignalP"/>
    </source>
</evidence>
<name>A0A9P9IBK0_9PLEO</name>
<comment type="caution">
    <text evidence="2">The sequence shown here is derived from an EMBL/GenBank/DDBJ whole genome shotgun (WGS) entry which is preliminary data.</text>
</comment>
<sequence length="166" mass="18951">MRSSFVLSFGLMTVVSVAAPIEQRSTTTLNTVIHKYADVDDSINKRDNTLNTIIHKYADVDTSTEKRANTLNTIIHHYSDVDTSADKRSLNTVISKYSDVDSKDDKKRSMMGDQAMEKMHSCIWRQYHASNLYKSQTHEYFPCLTLFFKQPVKQMVAITSHEQGPP</sequence>
<keyword evidence="3" id="KW-1185">Reference proteome</keyword>